<evidence type="ECO:0000256" key="4">
    <source>
        <dbReference type="SAM" id="SignalP"/>
    </source>
</evidence>
<evidence type="ECO:0000256" key="3">
    <source>
        <dbReference type="SAM" id="Coils"/>
    </source>
</evidence>
<name>A0AA42CUH2_9GAMM</name>
<dbReference type="AlphaFoldDB" id="A0AA42CUH2"/>
<evidence type="ECO:0000313" key="5">
    <source>
        <dbReference type="EMBL" id="MCX2524329.1"/>
    </source>
</evidence>
<dbReference type="Proteomes" id="UP001165678">
    <property type="component" value="Unassembled WGS sequence"/>
</dbReference>
<dbReference type="Gene3D" id="3.30.910.20">
    <property type="entry name" value="Skp domain"/>
    <property type="match status" value="1"/>
</dbReference>
<comment type="caution">
    <text evidence="5">The sequence shown here is derived from an EMBL/GenBank/DDBJ whole genome shotgun (WGS) entry which is preliminary data.</text>
</comment>
<feature type="signal peptide" evidence="4">
    <location>
        <begin position="1"/>
        <end position="25"/>
    </location>
</feature>
<dbReference type="PANTHER" id="PTHR35089">
    <property type="entry name" value="CHAPERONE PROTEIN SKP"/>
    <property type="match status" value="1"/>
</dbReference>
<organism evidence="5 6">
    <name type="scientific">Larsenimonas rhizosphaerae</name>
    <dbReference type="NCBI Taxonomy" id="2944682"/>
    <lineage>
        <taxon>Bacteria</taxon>
        <taxon>Pseudomonadati</taxon>
        <taxon>Pseudomonadota</taxon>
        <taxon>Gammaproteobacteria</taxon>
        <taxon>Oceanospirillales</taxon>
        <taxon>Halomonadaceae</taxon>
        <taxon>Larsenimonas</taxon>
    </lineage>
</organism>
<keyword evidence="2 4" id="KW-0732">Signal</keyword>
<dbReference type="SUPFAM" id="SSF111384">
    <property type="entry name" value="OmpH-like"/>
    <property type="match status" value="1"/>
</dbReference>
<reference evidence="5" key="1">
    <citation type="submission" date="2022-11" db="EMBL/GenBank/DDBJ databases">
        <title>Larsenimonas rhizosphaerae sp. nov., isolated from a tidal mudflat.</title>
        <authorList>
            <person name="Lee S.D."/>
            <person name="Kim I.S."/>
        </authorList>
    </citation>
    <scope>NUCLEOTIDE SEQUENCE</scope>
    <source>
        <strain evidence="5">GH2-1</strain>
    </source>
</reference>
<dbReference type="InterPro" id="IPR005632">
    <property type="entry name" value="Chaperone_Skp"/>
</dbReference>
<feature type="chain" id="PRO_5041447606" evidence="4">
    <location>
        <begin position="26"/>
        <end position="170"/>
    </location>
</feature>
<comment type="similarity">
    <text evidence="1">Belongs to the Skp family.</text>
</comment>
<sequence>MRKLTVALCLTGLLGSVGVAAQAQADDVAVLDWQQALLNTSSAQRSMNQLKNQLGSQQQQVKALGEQVQSLQEKLQKNGDVMSDSERQNLIQQLRQKGGQFQEQRASLEKTRSQKEQAFLKQAKPKLDKAIQQVVSKHNVKVLVDRNSVIYAQDSLDLTQEVTNAFNSQN</sequence>
<dbReference type="GO" id="GO:0050821">
    <property type="term" value="P:protein stabilization"/>
    <property type="evidence" value="ECO:0007669"/>
    <property type="project" value="TreeGrafter"/>
</dbReference>
<evidence type="ECO:0000313" key="6">
    <source>
        <dbReference type="Proteomes" id="UP001165678"/>
    </source>
</evidence>
<dbReference type="PANTHER" id="PTHR35089:SF1">
    <property type="entry name" value="CHAPERONE PROTEIN SKP"/>
    <property type="match status" value="1"/>
</dbReference>
<evidence type="ECO:0000256" key="2">
    <source>
        <dbReference type="ARBA" id="ARBA00022729"/>
    </source>
</evidence>
<dbReference type="GO" id="GO:0005829">
    <property type="term" value="C:cytosol"/>
    <property type="evidence" value="ECO:0007669"/>
    <property type="project" value="TreeGrafter"/>
</dbReference>
<dbReference type="EMBL" id="JAPIVE010000002">
    <property type="protein sequence ID" value="MCX2524329.1"/>
    <property type="molecule type" value="Genomic_DNA"/>
</dbReference>
<feature type="coiled-coil region" evidence="3">
    <location>
        <begin position="47"/>
        <end position="111"/>
    </location>
</feature>
<dbReference type="SMART" id="SM00935">
    <property type="entry name" value="OmpH"/>
    <property type="match status" value="1"/>
</dbReference>
<evidence type="ECO:0000256" key="1">
    <source>
        <dbReference type="ARBA" id="ARBA00009091"/>
    </source>
</evidence>
<proteinExistence type="inferred from homology"/>
<dbReference type="RefSeq" id="WP_250935324.1">
    <property type="nucleotide sequence ID" value="NZ_JAMLJK010000001.1"/>
</dbReference>
<dbReference type="InterPro" id="IPR024930">
    <property type="entry name" value="Skp_dom_sf"/>
</dbReference>
<dbReference type="Pfam" id="PF03938">
    <property type="entry name" value="OmpH"/>
    <property type="match status" value="1"/>
</dbReference>
<dbReference type="GO" id="GO:0051082">
    <property type="term" value="F:unfolded protein binding"/>
    <property type="evidence" value="ECO:0007669"/>
    <property type="project" value="InterPro"/>
</dbReference>
<keyword evidence="3" id="KW-0175">Coiled coil</keyword>
<gene>
    <name evidence="5" type="ORF">OQ287_08750</name>
</gene>
<keyword evidence="6" id="KW-1185">Reference proteome</keyword>
<accession>A0AA42CUH2</accession>
<protein>
    <submittedName>
        <fullName evidence="5">OmpH family outer membrane protein</fullName>
    </submittedName>
</protein>